<accession>A0A2T7A5V9</accession>
<sequence>MLPLMLLVPVLMLTQEPHMLLLALLVVLLEPGLPVSPPNSLSTSLITTKLVCIPCARRSSSKGSDKYLSSWYVGRVFFAGGSDSLSDS</sequence>
<gene>
    <name evidence="2" type="ORF">B9Z19DRAFT_1073390</name>
</gene>
<organism evidence="2 3">
    <name type="scientific">Tuber borchii</name>
    <name type="common">White truffle</name>
    <dbReference type="NCBI Taxonomy" id="42251"/>
    <lineage>
        <taxon>Eukaryota</taxon>
        <taxon>Fungi</taxon>
        <taxon>Dikarya</taxon>
        <taxon>Ascomycota</taxon>
        <taxon>Pezizomycotina</taxon>
        <taxon>Pezizomycetes</taxon>
        <taxon>Pezizales</taxon>
        <taxon>Tuberaceae</taxon>
        <taxon>Tuber</taxon>
    </lineage>
</organism>
<evidence type="ECO:0008006" key="4">
    <source>
        <dbReference type="Google" id="ProtNLM"/>
    </source>
</evidence>
<comment type="caution">
    <text evidence="2">The sequence shown here is derived from an EMBL/GenBank/DDBJ whole genome shotgun (WGS) entry which is preliminary data.</text>
</comment>
<dbReference type="Proteomes" id="UP000244722">
    <property type="component" value="Unassembled WGS sequence"/>
</dbReference>
<keyword evidence="1" id="KW-0732">Signal</keyword>
<dbReference type="EMBL" id="NESQ01000017">
    <property type="protein sequence ID" value="PUU83090.1"/>
    <property type="molecule type" value="Genomic_DNA"/>
</dbReference>
<keyword evidence="3" id="KW-1185">Reference proteome</keyword>
<protein>
    <recommendedName>
        <fullName evidence="4">Secreted protein</fullName>
    </recommendedName>
</protein>
<feature type="chain" id="PRO_5015551583" description="Secreted protein" evidence="1">
    <location>
        <begin position="35"/>
        <end position="88"/>
    </location>
</feature>
<feature type="signal peptide" evidence="1">
    <location>
        <begin position="1"/>
        <end position="34"/>
    </location>
</feature>
<reference evidence="2 3" key="1">
    <citation type="submission" date="2017-04" db="EMBL/GenBank/DDBJ databases">
        <title>Draft genome sequence of Tuber borchii Vittad., a whitish edible truffle.</title>
        <authorList>
            <consortium name="DOE Joint Genome Institute"/>
            <person name="Murat C."/>
            <person name="Kuo A."/>
            <person name="Barry K.W."/>
            <person name="Clum A."/>
            <person name="Dockter R.B."/>
            <person name="Fauchery L."/>
            <person name="Iotti M."/>
            <person name="Kohler A."/>
            <person name="Labutti K."/>
            <person name="Lindquist E.A."/>
            <person name="Lipzen A."/>
            <person name="Ohm R.A."/>
            <person name="Wang M."/>
            <person name="Grigoriev I.V."/>
            <person name="Zambonelli A."/>
            <person name="Martin F.M."/>
        </authorList>
    </citation>
    <scope>NUCLEOTIDE SEQUENCE [LARGE SCALE GENOMIC DNA]</scope>
    <source>
        <strain evidence="2 3">Tbo3840</strain>
    </source>
</reference>
<evidence type="ECO:0000313" key="3">
    <source>
        <dbReference type="Proteomes" id="UP000244722"/>
    </source>
</evidence>
<dbReference type="AlphaFoldDB" id="A0A2T7A5V9"/>
<evidence type="ECO:0000313" key="2">
    <source>
        <dbReference type="EMBL" id="PUU83090.1"/>
    </source>
</evidence>
<name>A0A2T7A5V9_TUBBO</name>
<proteinExistence type="predicted"/>
<evidence type="ECO:0000256" key="1">
    <source>
        <dbReference type="SAM" id="SignalP"/>
    </source>
</evidence>